<gene>
    <name evidence="4" type="ORF">IV203_031843</name>
</gene>
<dbReference type="AlphaFoldDB" id="A0A9K3Q3F8"/>
<protein>
    <submittedName>
        <fullName evidence="4">Expressed tetratricopeptide repeat protein</fullName>
    </submittedName>
</protein>
<keyword evidence="1" id="KW-0677">Repeat</keyword>
<dbReference type="Pfam" id="PF13424">
    <property type="entry name" value="TPR_12"/>
    <property type="match status" value="1"/>
</dbReference>
<feature type="repeat" description="TPR" evidence="3">
    <location>
        <begin position="343"/>
        <end position="376"/>
    </location>
</feature>
<dbReference type="Proteomes" id="UP000693970">
    <property type="component" value="Unassembled WGS sequence"/>
</dbReference>
<proteinExistence type="predicted"/>
<sequence>MNLSKCRAIRLSCDCGIKQRATFHTQNLAFHCPSRPHVHNIPSITSSRRRRLPTSITQTSSSSLILRLFLTAAENTHSTARSFDPFQSPSSAAVFRQEDFELSTEELALKHALKKYQSVVTSMEGANGKDSTLTCLHQSALEDLQRTYMDLEYWEEALHIEQDKCRLYLKTNTDEYADSIHAQGKFYLRQENFETSKRLYQDALEFFQDSGNSVQQGHVWISLAGWHFFRNQLEEALKCLHQAETLLDSNPSLFVKCLDNQGLIYRLWGDFVTALDKYQQALQVVVDSNIQYALRMHVADMYMALEDSDQAMLAYQELLTDITSSGSNSGTEPPQDQDLSIQGVLLHNIATIHVDQGEYDRALEEFRLSLQIKEKAGGEHNPEMARTWNSLGGLLAGVFDEKLQALDCFQKALMIARIHASGDPQTDPDVLSALQNIATMEHELKNEGRGY</sequence>
<evidence type="ECO:0000256" key="2">
    <source>
        <dbReference type="ARBA" id="ARBA00022803"/>
    </source>
</evidence>
<dbReference type="SMART" id="SM00028">
    <property type="entry name" value="TPR"/>
    <property type="match status" value="5"/>
</dbReference>
<dbReference type="PANTHER" id="PTHR45641:SF19">
    <property type="entry name" value="NEPHROCYSTIN-3"/>
    <property type="match status" value="1"/>
</dbReference>
<dbReference type="EMBL" id="JAGRRH010000006">
    <property type="protein sequence ID" value="KAG7369100.1"/>
    <property type="molecule type" value="Genomic_DNA"/>
</dbReference>
<evidence type="ECO:0000256" key="3">
    <source>
        <dbReference type="PROSITE-ProRule" id="PRU00339"/>
    </source>
</evidence>
<accession>A0A9K3Q3F8</accession>
<evidence type="ECO:0000313" key="4">
    <source>
        <dbReference type="EMBL" id="KAG7369100.1"/>
    </source>
</evidence>
<dbReference type="InterPro" id="IPR019734">
    <property type="entry name" value="TPR_rpt"/>
</dbReference>
<comment type="caution">
    <text evidence="4">The sequence shown here is derived from an EMBL/GenBank/DDBJ whole genome shotgun (WGS) entry which is preliminary data.</text>
</comment>
<evidence type="ECO:0000256" key="1">
    <source>
        <dbReference type="ARBA" id="ARBA00022737"/>
    </source>
</evidence>
<dbReference type="OrthoDB" id="626167at2759"/>
<organism evidence="4 5">
    <name type="scientific">Nitzschia inconspicua</name>
    <dbReference type="NCBI Taxonomy" id="303405"/>
    <lineage>
        <taxon>Eukaryota</taxon>
        <taxon>Sar</taxon>
        <taxon>Stramenopiles</taxon>
        <taxon>Ochrophyta</taxon>
        <taxon>Bacillariophyta</taxon>
        <taxon>Bacillariophyceae</taxon>
        <taxon>Bacillariophycidae</taxon>
        <taxon>Bacillariales</taxon>
        <taxon>Bacillariaceae</taxon>
        <taxon>Nitzschia</taxon>
    </lineage>
</organism>
<reference evidence="4" key="2">
    <citation type="submission" date="2021-04" db="EMBL/GenBank/DDBJ databases">
        <authorList>
            <person name="Podell S."/>
        </authorList>
    </citation>
    <scope>NUCLEOTIDE SEQUENCE</scope>
    <source>
        <strain evidence="4">Hildebrandi</strain>
    </source>
</reference>
<keyword evidence="2 3" id="KW-0802">TPR repeat</keyword>
<dbReference type="PROSITE" id="PS50005">
    <property type="entry name" value="TPR"/>
    <property type="match status" value="1"/>
</dbReference>
<evidence type="ECO:0000313" key="5">
    <source>
        <dbReference type="Proteomes" id="UP000693970"/>
    </source>
</evidence>
<reference evidence="4" key="1">
    <citation type="journal article" date="2021" name="Sci. Rep.">
        <title>Diploid genomic architecture of Nitzschia inconspicua, an elite biomass production diatom.</title>
        <authorList>
            <person name="Oliver A."/>
            <person name="Podell S."/>
            <person name="Pinowska A."/>
            <person name="Traller J.C."/>
            <person name="Smith S.R."/>
            <person name="McClure R."/>
            <person name="Beliaev A."/>
            <person name="Bohutskyi P."/>
            <person name="Hill E.A."/>
            <person name="Rabines A."/>
            <person name="Zheng H."/>
            <person name="Allen L.Z."/>
            <person name="Kuo A."/>
            <person name="Grigoriev I.V."/>
            <person name="Allen A.E."/>
            <person name="Hazlebeck D."/>
            <person name="Allen E.E."/>
        </authorList>
    </citation>
    <scope>NUCLEOTIDE SEQUENCE</scope>
    <source>
        <strain evidence="4">Hildebrandi</strain>
    </source>
</reference>
<name>A0A9K3Q3F8_9STRA</name>
<keyword evidence="5" id="KW-1185">Reference proteome</keyword>
<dbReference type="PANTHER" id="PTHR45641">
    <property type="entry name" value="TETRATRICOPEPTIDE REPEAT PROTEIN (AFU_ORTHOLOGUE AFUA_6G03870)"/>
    <property type="match status" value="1"/>
</dbReference>